<gene>
    <name evidence="2" type="ORF">VNO77_44025</name>
</gene>
<feature type="region of interest" description="Disordered" evidence="1">
    <location>
        <begin position="1"/>
        <end position="36"/>
    </location>
</feature>
<evidence type="ECO:0000313" key="3">
    <source>
        <dbReference type="Proteomes" id="UP001367508"/>
    </source>
</evidence>
<organism evidence="2 3">
    <name type="scientific">Canavalia gladiata</name>
    <name type="common">Sword bean</name>
    <name type="synonym">Dolichos gladiatus</name>
    <dbReference type="NCBI Taxonomy" id="3824"/>
    <lineage>
        <taxon>Eukaryota</taxon>
        <taxon>Viridiplantae</taxon>
        <taxon>Streptophyta</taxon>
        <taxon>Embryophyta</taxon>
        <taxon>Tracheophyta</taxon>
        <taxon>Spermatophyta</taxon>
        <taxon>Magnoliopsida</taxon>
        <taxon>eudicotyledons</taxon>
        <taxon>Gunneridae</taxon>
        <taxon>Pentapetalae</taxon>
        <taxon>rosids</taxon>
        <taxon>fabids</taxon>
        <taxon>Fabales</taxon>
        <taxon>Fabaceae</taxon>
        <taxon>Papilionoideae</taxon>
        <taxon>50 kb inversion clade</taxon>
        <taxon>NPAAA clade</taxon>
        <taxon>indigoferoid/millettioid clade</taxon>
        <taxon>Phaseoleae</taxon>
        <taxon>Canavalia</taxon>
    </lineage>
</organism>
<evidence type="ECO:0000313" key="2">
    <source>
        <dbReference type="EMBL" id="KAK7306105.1"/>
    </source>
</evidence>
<feature type="compositionally biased region" description="Polar residues" evidence="1">
    <location>
        <begin position="1"/>
        <end position="12"/>
    </location>
</feature>
<reference evidence="2 3" key="1">
    <citation type="submission" date="2024-01" db="EMBL/GenBank/DDBJ databases">
        <title>The genomes of 5 underutilized Papilionoideae crops provide insights into root nodulation and disease resistanc.</title>
        <authorList>
            <person name="Jiang F."/>
        </authorList>
    </citation>
    <scope>NUCLEOTIDE SEQUENCE [LARGE SCALE GENOMIC DNA]</scope>
    <source>
        <strain evidence="2">LVBAO_FW01</strain>
        <tissue evidence="2">Leaves</tissue>
    </source>
</reference>
<evidence type="ECO:0000256" key="1">
    <source>
        <dbReference type="SAM" id="MobiDB-lite"/>
    </source>
</evidence>
<protein>
    <submittedName>
        <fullName evidence="2">Uncharacterized protein</fullName>
    </submittedName>
</protein>
<accession>A0AAN9JV64</accession>
<proteinExistence type="predicted"/>
<dbReference type="Proteomes" id="UP001367508">
    <property type="component" value="Unassembled WGS sequence"/>
</dbReference>
<name>A0AAN9JV64_CANGL</name>
<dbReference type="AlphaFoldDB" id="A0AAN9JV64"/>
<comment type="caution">
    <text evidence="2">The sequence shown here is derived from an EMBL/GenBank/DDBJ whole genome shotgun (WGS) entry which is preliminary data.</text>
</comment>
<keyword evidence="3" id="KW-1185">Reference proteome</keyword>
<dbReference type="EMBL" id="JAYMYQ010000011">
    <property type="protein sequence ID" value="KAK7306105.1"/>
    <property type="molecule type" value="Genomic_DNA"/>
</dbReference>
<sequence length="166" mass="18483">MEKSSPRTNLRGSSGEGEKFSLASNPKEGQEQGKEGKVRRGLCTSSCFKNLRVDCEDPLNAAFCPRIPRFSGMMEETHSYQEVTFKKPHEPELEGDGYMVGRLVVLAYNFSSSCLLSIKPFMLTHVMTARGVLLVIEFEHGVSYGVLVDGEMMHEWHTIIGGAHRA</sequence>